<keyword evidence="4" id="KW-1185">Reference proteome</keyword>
<dbReference type="InterPro" id="IPR006597">
    <property type="entry name" value="Sel1-like"/>
</dbReference>
<dbReference type="SMART" id="SM00671">
    <property type="entry name" value="SEL1"/>
    <property type="match status" value="6"/>
</dbReference>
<comment type="caution">
    <text evidence="3">The sequence shown here is derived from an EMBL/GenBank/DDBJ whole genome shotgun (WGS) entry which is preliminary data.</text>
</comment>
<dbReference type="PANTHER" id="PTHR46430:SF2">
    <property type="entry name" value="CHITIN SYNTHASE REGULATORY FACTOR 4"/>
    <property type="match status" value="1"/>
</dbReference>
<dbReference type="SUPFAM" id="SSF81901">
    <property type="entry name" value="HCP-like"/>
    <property type="match status" value="1"/>
</dbReference>
<reference evidence="3 4" key="1">
    <citation type="journal article" date="2016" name="Genome Biol. Evol.">
        <title>Divergent and convergent evolution of fungal pathogenicity.</title>
        <authorList>
            <person name="Shang Y."/>
            <person name="Xiao G."/>
            <person name="Zheng P."/>
            <person name="Cen K."/>
            <person name="Zhan S."/>
            <person name="Wang C."/>
        </authorList>
    </citation>
    <scope>NUCLEOTIDE SEQUENCE [LARGE SCALE GENOMIC DNA]</scope>
    <source>
        <strain evidence="3 4">ARSEF 7405</strain>
    </source>
</reference>
<protein>
    <submittedName>
        <fullName evidence="3">Tetratricopeptide-like helical</fullName>
    </submittedName>
</protein>
<dbReference type="Pfam" id="PF08238">
    <property type="entry name" value="Sel1"/>
    <property type="match status" value="6"/>
</dbReference>
<name>A0A167Y6H7_9EURO</name>
<organism evidence="3 4">
    <name type="scientific">Ascosphaera apis ARSEF 7405</name>
    <dbReference type="NCBI Taxonomy" id="392613"/>
    <lineage>
        <taxon>Eukaryota</taxon>
        <taxon>Fungi</taxon>
        <taxon>Dikarya</taxon>
        <taxon>Ascomycota</taxon>
        <taxon>Pezizomycotina</taxon>
        <taxon>Eurotiomycetes</taxon>
        <taxon>Eurotiomycetidae</taxon>
        <taxon>Onygenales</taxon>
        <taxon>Ascosphaeraceae</taxon>
        <taxon>Ascosphaera</taxon>
    </lineage>
</organism>
<dbReference type="EMBL" id="AZGZ01000015">
    <property type="protein sequence ID" value="KZZ90921.1"/>
    <property type="molecule type" value="Genomic_DNA"/>
</dbReference>
<accession>A0A167Y6H7</accession>
<proteinExistence type="predicted"/>
<gene>
    <name evidence="3" type="ORF">AAP_03562</name>
</gene>
<evidence type="ECO:0000256" key="1">
    <source>
        <dbReference type="ARBA" id="ARBA00022737"/>
    </source>
</evidence>
<dbReference type="Proteomes" id="UP000242877">
    <property type="component" value="Unassembled WGS sequence"/>
</dbReference>
<evidence type="ECO:0000256" key="2">
    <source>
        <dbReference type="SAM" id="MobiDB-lite"/>
    </source>
</evidence>
<dbReference type="OrthoDB" id="4095816at2759"/>
<feature type="compositionally biased region" description="Basic and acidic residues" evidence="2">
    <location>
        <begin position="628"/>
        <end position="637"/>
    </location>
</feature>
<evidence type="ECO:0000313" key="3">
    <source>
        <dbReference type="EMBL" id="KZZ90921.1"/>
    </source>
</evidence>
<dbReference type="AlphaFoldDB" id="A0A167Y6H7"/>
<feature type="region of interest" description="Disordered" evidence="2">
    <location>
        <begin position="78"/>
        <end position="98"/>
    </location>
</feature>
<keyword evidence="1" id="KW-0677">Repeat</keyword>
<feature type="compositionally biased region" description="Pro residues" evidence="2">
    <location>
        <begin position="552"/>
        <end position="561"/>
    </location>
</feature>
<dbReference type="InterPro" id="IPR011990">
    <property type="entry name" value="TPR-like_helical_dom_sf"/>
</dbReference>
<feature type="region of interest" description="Disordered" evidence="2">
    <location>
        <begin position="466"/>
        <end position="637"/>
    </location>
</feature>
<dbReference type="Gene3D" id="1.25.40.10">
    <property type="entry name" value="Tetratricopeptide repeat domain"/>
    <property type="match status" value="1"/>
</dbReference>
<sequence length="637" mass="69530">MPEVPESMQDNLAHLEQEAQSHSTSTLPTTTIATYPARSASFQQSATMSYAPQGGPYGTYFEDRSSYIEPSYSLDEPSFSPFPVLENPPPNVPPTDEQREANLENGRVAVLNSNDPEMQVAWAQDALSYVEVSLQNEMRNAIVAPPRPSTPAIEHQLRKDSISVVSFLADQHHPRAEFIRGMWLEFGKFGFRMDKVEAFRCYARAAERGYARAEYRMGMQFENSNEPQKAIAHYQKGVAQGDSASHYRLGMMILLGQHGQKQDYVSGLEHIRYAAETCDENAPQGAYVYGMLLARELPQVAIPDELLAFDIDAARMNIEKAAYHGFAKAQVKMGAAYELCQLGCEFDPQMSLHYNILAARQGEPEAEMAISKWFLCGHEGLFEKNDEIAFKYAKRAASSGLPTAEFALGYFYEIGIYVPVDIKEARTWYAKAAASGNKDATGRIDSISRSKTLSKKDHETVAIAKIKSRYGTQRGRGSQGSNKQAPATAPYPENDFGPGFNNRSAPGGEPAFGFDPNPPQPAPLMTNRQPSQGPGQPPVSIGYSAPVDRRPMPGPGGPPPMTSVNSAPNLHGGPGPASPSPRPMTQSSGAPHSAMSSPGPEANEHVRYKPNLPGKGPKTFEEMGVPKSAKESDCVVM</sequence>
<dbReference type="VEuPathDB" id="FungiDB:AAP_03562"/>
<feature type="compositionally biased region" description="Polar residues" evidence="2">
    <location>
        <begin position="475"/>
        <end position="485"/>
    </location>
</feature>
<dbReference type="InterPro" id="IPR051726">
    <property type="entry name" value="Chitin_Synth_Reg"/>
</dbReference>
<feature type="compositionally biased region" description="Polar residues" evidence="2">
    <location>
        <begin position="584"/>
        <end position="596"/>
    </location>
</feature>
<dbReference type="PANTHER" id="PTHR46430">
    <property type="entry name" value="PROTEIN SKT5-RELATED"/>
    <property type="match status" value="1"/>
</dbReference>
<feature type="compositionally biased region" description="Low complexity" evidence="2">
    <location>
        <begin position="21"/>
        <end position="32"/>
    </location>
</feature>
<evidence type="ECO:0000313" key="4">
    <source>
        <dbReference type="Proteomes" id="UP000242877"/>
    </source>
</evidence>
<feature type="region of interest" description="Disordered" evidence="2">
    <location>
        <begin position="1"/>
        <end position="32"/>
    </location>
</feature>